<dbReference type="EMBL" id="JAMBOP010000018">
    <property type="protein sequence ID" value="MCM3737048.1"/>
    <property type="molecule type" value="Genomic_DNA"/>
</dbReference>
<protein>
    <submittedName>
        <fullName evidence="1">DUF4179 domain-containing protein</fullName>
    </submittedName>
</protein>
<name>A0ACC6A9P0_9BACI</name>
<keyword evidence="2" id="KW-1185">Reference proteome</keyword>
<reference evidence="1" key="1">
    <citation type="submission" date="2022-05" db="EMBL/GenBank/DDBJ databases">
        <title>Comparative Genomics of Spacecraft Associated Microbes.</title>
        <authorList>
            <person name="Tran M.T."/>
            <person name="Wright A."/>
            <person name="Seuylemezian A."/>
            <person name="Eisen J."/>
            <person name="Coil D."/>
        </authorList>
    </citation>
    <scope>NUCLEOTIDE SEQUENCE</scope>
    <source>
        <strain evidence="1">FAIRING 10M-2.2</strain>
    </source>
</reference>
<sequence>MDRQIKKAFYEKTNGTLFPQHVNIEQLLHSKKKRISGWKQYVAIVSVAICLIATVLGLTFPASAVSIPIIKDIFRFFDNEERVELHKEVKIHKEAGKGLHHEYKKYSNVINLTQKSNGIKFTVYDAIYDGQTVSLTYSIESDQDLGNNPFTLDFLKIKGTEGTSGSDGIKKVDEHKYVGLLTASSIKATTEDSVNVQWNIESITNSDTQKEIKGNWNFNFTLKAIESKEKLIRSSVEQDGVKVTIEKLFISPMSFIVSYKEEVSEFMKNRWDDVYVDLRIKDDLGNNYAGEGKGTIRDESSYMVNGSKTFQKLNPNATKLIITPHIMLRNHNADNYGEAGGTGSEGNKFSILKKIGSQQDELVLKEIVIELLK</sequence>
<gene>
    <name evidence="1" type="ORF">M3215_14885</name>
</gene>
<proteinExistence type="predicted"/>
<evidence type="ECO:0000313" key="2">
    <source>
        <dbReference type="Proteomes" id="UP001202289"/>
    </source>
</evidence>
<evidence type="ECO:0000313" key="1">
    <source>
        <dbReference type="EMBL" id="MCM3737048.1"/>
    </source>
</evidence>
<organism evidence="1 2">
    <name type="scientific">Bacillus cytotoxicus</name>
    <dbReference type="NCBI Taxonomy" id="580165"/>
    <lineage>
        <taxon>Bacteria</taxon>
        <taxon>Bacillati</taxon>
        <taxon>Bacillota</taxon>
        <taxon>Bacilli</taxon>
        <taxon>Bacillales</taxon>
        <taxon>Bacillaceae</taxon>
        <taxon>Bacillus</taxon>
        <taxon>Bacillus cereus group</taxon>
    </lineage>
</organism>
<dbReference type="Proteomes" id="UP001202289">
    <property type="component" value="Unassembled WGS sequence"/>
</dbReference>
<accession>A0ACC6A9P0</accession>
<comment type="caution">
    <text evidence="1">The sequence shown here is derived from an EMBL/GenBank/DDBJ whole genome shotgun (WGS) entry which is preliminary data.</text>
</comment>